<reference evidence="1" key="1">
    <citation type="submission" date="2018-01" db="EMBL/GenBank/DDBJ databases">
        <title>An insight into the sialome of Amazonian anophelines.</title>
        <authorList>
            <person name="Ribeiro J.M."/>
            <person name="Scarpassa V."/>
            <person name="Calvo E."/>
        </authorList>
    </citation>
    <scope>NUCLEOTIDE SEQUENCE</scope>
</reference>
<organism evidence="1">
    <name type="scientific">Anopheles darlingi</name>
    <name type="common">Mosquito</name>
    <dbReference type="NCBI Taxonomy" id="43151"/>
    <lineage>
        <taxon>Eukaryota</taxon>
        <taxon>Metazoa</taxon>
        <taxon>Ecdysozoa</taxon>
        <taxon>Arthropoda</taxon>
        <taxon>Hexapoda</taxon>
        <taxon>Insecta</taxon>
        <taxon>Pterygota</taxon>
        <taxon>Neoptera</taxon>
        <taxon>Endopterygota</taxon>
        <taxon>Diptera</taxon>
        <taxon>Nematocera</taxon>
        <taxon>Culicoidea</taxon>
        <taxon>Culicidae</taxon>
        <taxon>Anophelinae</taxon>
        <taxon>Anopheles</taxon>
    </lineage>
</organism>
<dbReference type="AlphaFoldDB" id="A0A2M4DM14"/>
<dbReference type="EMBL" id="GGFL01013980">
    <property type="protein sequence ID" value="MBW78158.1"/>
    <property type="molecule type" value="Transcribed_RNA"/>
</dbReference>
<evidence type="ECO:0000313" key="1">
    <source>
        <dbReference type="EMBL" id="MBW78158.1"/>
    </source>
</evidence>
<sequence length="70" mass="8068">MLPALFFLFFVRFASFRFVSFFLVHPFTTHIIRQPLLPPFPFCDDEGGGTPPSVHTYPHNLLPYGRRLSG</sequence>
<proteinExistence type="predicted"/>
<name>A0A2M4DM14_ANODA</name>
<protein>
    <submittedName>
        <fullName evidence="1">Putative secreted protein</fullName>
    </submittedName>
</protein>
<accession>A0A2M4DM14</accession>